<proteinExistence type="inferred from homology"/>
<dbReference type="Pfam" id="PF09337">
    <property type="entry name" value="zf-H2C2"/>
    <property type="match status" value="1"/>
</dbReference>
<dbReference type="InterPro" id="IPR040643">
    <property type="entry name" value="MLVIN_C"/>
</dbReference>
<evidence type="ECO:0000259" key="9">
    <source>
        <dbReference type="PROSITE" id="PS50994"/>
    </source>
</evidence>
<dbReference type="PANTHER" id="PTHR33064">
    <property type="entry name" value="POL PROTEIN"/>
    <property type="match status" value="1"/>
</dbReference>
<dbReference type="PROSITE" id="PS50878">
    <property type="entry name" value="RT_POL"/>
    <property type="match status" value="1"/>
</dbReference>
<dbReference type="GO" id="GO:0004523">
    <property type="term" value="F:RNA-DNA hybrid ribonuclease activity"/>
    <property type="evidence" value="ECO:0007669"/>
    <property type="project" value="InterPro"/>
</dbReference>
<comment type="similarity">
    <text evidence="1">Belongs to the beta type-B retroviral polymerase family. HERV class-II K(HML-2) pol subfamily.</text>
</comment>
<dbReference type="InterPro" id="IPR051320">
    <property type="entry name" value="Viral_Replic_Matur_Polypro"/>
</dbReference>
<dbReference type="Gene3D" id="3.10.10.10">
    <property type="entry name" value="HIV Type 1 Reverse Transcriptase, subunit A, domain 1"/>
    <property type="match status" value="1"/>
</dbReference>
<protein>
    <submittedName>
        <fullName evidence="10">Uncharacterized protein</fullName>
    </submittedName>
</protein>
<sequence length="1024" mass="113229">MVQLLATATPVQVRQYPMSQEARRGIAPHITRLLQGGILTTCKSPWNTPLLPVLKPGTKDYRPVQDLREVNKRVETVHPTVPNPYTLLSLLPPDHLHYTVLDLKDAFFCIPLAPVSQPLFAFEWTDPDTGVSGQLTWTRLPQGFKNSPTLFDEALSQDLAAFRAEFPECTLLQYVDDLLLATKTQEACKETTQSLLKTLQTLGYRVSAKKAQLCQPRVTYLGYIIENGNRALAPSRIQAVLQIPTPTTKRQVREFLGAVGYCRLWILGFAEIAKPLYACTGGNQPLTWTEVEQRAFDKLKTALTAAPALALPDISKPFQLFVHEKQGVAKGVLTQTLGPWSRPVAYLSKKLDPVASGWPACLRAVAATALLVKEADKLTLGQELNLVAPHAVESLLRGAPGKWMSNARIVQYQALLLDQPRIKFLKTTVLNPATLLPDSKPEEPLHDCQQTIDVLHAARPDLTDVPLQNPEEVLYTDGSSFMVNGVRYAGAAVVTLERVIWAQALPHGTSAQKAELIALIKALNWAEGKTVNIYTDSRYAFATAHVHGAIYKERGLLTSEGKIIKNKEEILALLEAIWKPKAVALIHCKGHQKGDSPDARGNRAADLQARQAALGPVKPLTLLVTLPAPNLPPTPIYSPEEENFAKEQGGRQDSTGWWILPDTRIVLPEALGRVLAKDIHQATHLGQTKLTELLRARYYIPHLYEIVKETSTRCDVCARVNPGASRSSQTGIRLRGTSPGEHWEVDFTEIKPPACGYKYLLVFVDTFSGWVEAFPSRSETALVVTKRLLQDLVPRFGLPLTLGSDNGPAFTAQVSQGLAKALGISWKLHCAYRPQSSGQVERMNRTIKETLTKFILETGENWVNLLPFVLLRTRCTPYKKGFTPFEIMFGRPPPLLPKLADTIQAEIHNHTLLKSLQALQSVQSQVHTLIRGAQPTSGDLTDQPVHPFQPGDEVLIKRFTTSGLTPRWKGPYTVILVTPTAVKVNGLTAWIHHSHVKTAPPDAQWKVTSASADHLKLRLSRSSQ</sequence>
<dbReference type="GO" id="GO:0000731">
    <property type="term" value="P:DNA synthesis involved in DNA repair"/>
    <property type="evidence" value="ECO:0007669"/>
    <property type="project" value="UniProtKB-ARBA"/>
</dbReference>
<dbReference type="AlphaFoldDB" id="A0A8I3WRG3"/>
<dbReference type="GO" id="GO:0006261">
    <property type="term" value="P:DNA-templated DNA replication"/>
    <property type="evidence" value="ECO:0007669"/>
    <property type="project" value="UniProtKB-ARBA"/>
</dbReference>
<dbReference type="GO" id="GO:0015074">
    <property type="term" value="P:DNA integration"/>
    <property type="evidence" value="ECO:0007669"/>
    <property type="project" value="InterPro"/>
</dbReference>
<dbReference type="InterPro" id="IPR043502">
    <property type="entry name" value="DNA/RNA_pol_sf"/>
</dbReference>
<dbReference type="SUPFAM" id="SSF56672">
    <property type="entry name" value="DNA/RNA polymerases"/>
    <property type="match status" value="1"/>
</dbReference>
<dbReference type="InterPro" id="IPR036397">
    <property type="entry name" value="RNaseH_sf"/>
</dbReference>
<evidence type="ECO:0000256" key="1">
    <source>
        <dbReference type="ARBA" id="ARBA00010879"/>
    </source>
</evidence>
<evidence type="ECO:0000256" key="2">
    <source>
        <dbReference type="ARBA" id="ARBA00022679"/>
    </source>
</evidence>
<dbReference type="InterPro" id="IPR015416">
    <property type="entry name" value="Znf_H2C2_histone_UAS-bd"/>
</dbReference>
<dbReference type="Ensembl" id="ENSCJAT00000144204.1">
    <property type="protein sequence ID" value="ENSCJAP00000087776.1"/>
    <property type="gene ID" value="ENSCJAG00000073674.1"/>
</dbReference>
<dbReference type="InterPro" id="IPR043128">
    <property type="entry name" value="Rev_trsase/Diguanyl_cyclase"/>
</dbReference>
<dbReference type="FunFam" id="3.30.70.270:FF:000020">
    <property type="entry name" value="Transposon Tf2-6 polyprotein-like Protein"/>
    <property type="match status" value="1"/>
</dbReference>
<organism evidence="10 11">
    <name type="scientific">Callithrix jacchus</name>
    <name type="common">White-tufted-ear marmoset</name>
    <name type="synonym">Simia Jacchus</name>
    <dbReference type="NCBI Taxonomy" id="9483"/>
    <lineage>
        <taxon>Eukaryota</taxon>
        <taxon>Metazoa</taxon>
        <taxon>Chordata</taxon>
        <taxon>Craniata</taxon>
        <taxon>Vertebrata</taxon>
        <taxon>Euteleostomi</taxon>
        <taxon>Mammalia</taxon>
        <taxon>Eutheria</taxon>
        <taxon>Euarchontoglires</taxon>
        <taxon>Primates</taxon>
        <taxon>Haplorrhini</taxon>
        <taxon>Platyrrhini</taxon>
        <taxon>Cebidae</taxon>
        <taxon>Callitrichinae</taxon>
        <taxon>Callithrix</taxon>
        <taxon>Callithrix</taxon>
    </lineage>
</organism>
<reference evidence="10 11" key="1">
    <citation type="submission" date="2009-03" db="EMBL/GenBank/DDBJ databases">
        <authorList>
            <person name="Warren W."/>
            <person name="Ye L."/>
            <person name="Minx P."/>
            <person name="Worley K."/>
            <person name="Gibbs R."/>
            <person name="Wilson R.K."/>
        </authorList>
    </citation>
    <scope>NUCLEOTIDE SEQUENCE [LARGE SCALE GENOMIC DNA]</scope>
</reference>
<name>A0A8I3WRG3_CALJA</name>
<dbReference type="InterPro" id="IPR041577">
    <property type="entry name" value="RT_RNaseH_2"/>
</dbReference>
<evidence type="ECO:0000256" key="3">
    <source>
        <dbReference type="ARBA" id="ARBA00022695"/>
    </source>
</evidence>
<keyword evidence="5" id="KW-0255">Endonuclease</keyword>
<evidence type="ECO:0000313" key="10">
    <source>
        <dbReference type="Ensembl" id="ENSCJAP00000087776.1"/>
    </source>
</evidence>
<reference evidence="10" key="2">
    <citation type="submission" date="2025-08" db="UniProtKB">
        <authorList>
            <consortium name="Ensembl"/>
        </authorList>
    </citation>
    <scope>IDENTIFICATION</scope>
</reference>
<keyword evidence="2" id="KW-0808">Transferase</keyword>
<dbReference type="PROSITE" id="PS50994">
    <property type="entry name" value="INTEGRASE"/>
    <property type="match status" value="1"/>
</dbReference>
<reference evidence="10" key="3">
    <citation type="submission" date="2025-09" db="UniProtKB">
        <authorList>
            <consortium name="Ensembl"/>
        </authorList>
    </citation>
    <scope>IDENTIFICATION</scope>
</reference>
<dbReference type="Pfam" id="PF00078">
    <property type="entry name" value="RVT_1"/>
    <property type="match status" value="1"/>
</dbReference>
<keyword evidence="4" id="KW-0540">Nuclease</keyword>
<dbReference type="Gene3D" id="3.10.20.370">
    <property type="match status" value="1"/>
</dbReference>
<dbReference type="InterPro" id="IPR012337">
    <property type="entry name" value="RNaseH-like_sf"/>
</dbReference>
<dbReference type="Pfam" id="PF00665">
    <property type="entry name" value="rve"/>
    <property type="match status" value="1"/>
</dbReference>
<dbReference type="PANTHER" id="PTHR33064:SF29">
    <property type="entry name" value="PEPTIDASE A2 DOMAIN-CONTAINING PROTEIN-RELATED"/>
    <property type="match status" value="1"/>
</dbReference>
<feature type="domain" description="Reverse transcriptase" evidence="7">
    <location>
        <begin position="34"/>
        <end position="225"/>
    </location>
</feature>
<dbReference type="GO" id="GO:0016779">
    <property type="term" value="F:nucleotidyltransferase activity"/>
    <property type="evidence" value="ECO:0007669"/>
    <property type="project" value="UniProtKB-KW"/>
</dbReference>
<dbReference type="GeneTree" id="ENSGT00940000160750"/>
<dbReference type="Pfam" id="PF17919">
    <property type="entry name" value="RT_RNaseH_2"/>
    <property type="match status" value="1"/>
</dbReference>
<feature type="domain" description="Integrase catalytic" evidence="9">
    <location>
        <begin position="735"/>
        <end position="892"/>
    </location>
</feature>
<dbReference type="InterPro" id="IPR001584">
    <property type="entry name" value="Integrase_cat-core"/>
</dbReference>
<dbReference type="Pfam" id="PF18697">
    <property type="entry name" value="MLVIN_C"/>
    <property type="match status" value="1"/>
</dbReference>
<accession>A0A8I3WRG3</accession>
<dbReference type="InterPro" id="IPR000477">
    <property type="entry name" value="RT_dom"/>
</dbReference>
<keyword evidence="6" id="KW-0378">Hydrolase</keyword>
<evidence type="ECO:0000256" key="4">
    <source>
        <dbReference type="ARBA" id="ARBA00022722"/>
    </source>
</evidence>
<dbReference type="SUPFAM" id="SSF53098">
    <property type="entry name" value="Ribonuclease H-like"/>
    <property type="match status" value="2"/>
</dbReference>
<keyword evidence="11" id="KW-1185">Reference proteome</keyword>
<dbReference type="PROSITE" id="PS50879">
    <property type="entry name" value="RNASE_H_1"/>
    <property type="match status" value="1"/>
</dbReference>
<keyword evidence="3" id="KW-0548">Nucleotidyltransferase</keyword>
<dbReference type="CDD" id="cd03715">
    <property type="entry name" value="RT_ZFREV_like"/>
    <property type="match status" value="1"/>
</dbReference>
<evidence type="ECO:0000256" key="6">
    <source>
        <dbReference type="ARBA" id="ARBA00022801"/>
    </source>
</evidence>
<dbReference type="Gene3D" id="1.10.340.70">
    <property type="match status" value="1"/>
</dbReference>
<dbReference type="Gene3D" id="2.30.30.850">
    <property type="match status" value="1"/>
</dbReference>
<evidence type="ECO:0000259" key="8">
    <source>
        <dbReference type="PROSITE" id="PS50879"/>
    </source>
</evidence>
<dbReference type="InterPro" id="IPR002156">
    <property type="entry name" value="RNaseH_domain"/>
</dbReference>
<evidence type="ECO:0000256" key="5">
    <source>
        <dbReference type="ARBA" id="ARBA00022759"/>
    </source>
</evidence>
<evidence type="ECO:0000259" key="7">
    <source>
        <dbReference type="PROSITE" id="PS50878"/>
    </source>
</evidence>
<dbReference type="Gene3D" id="3.30.70.270">
    <property type="match status" value="2"/>
</dbReference>
<dbReference type="OMA" id="YARICAP"/>
<dbReference type="Pfam" id="PF00075">
    <property type="entry name" value="RNase_H"/>
    <property type="match status" value="1"/>
</dbReference>
<feature type="domain" description="RNase H type-1" evidence="8">
    <location>
        <begin position="468"/>
        <end position="614"/>
    </location>
</feature>
<dbReference type="Proteomes" id="UP000008225">
    <property type="component" value="Chromosome 18"/>
</dbReference>
<dbReference type="GO" id="GO:0003676">
    <property type="term" value="F:nucleic acid binding"/>
    <property type="evidence" value="ECO:0007669"/>
    <property type="project" value="InterPro"/>
</dbReference>
<dbReference type="CDD" id="cd09273">
    <property type="entry name" value="RNase_HI_RT_Bel"/>
    <property type="match status" value="1"/>
</dbReference>
<evidence type="ECO:0000313" key="11">
    <source>
        <dbReference type="Proteomes" id="UP000008225"/>
    </source>
</evidence>
<dbReference type="Gene3D" id="3.30.420.10">
    <property type="entry name" value="Ribonuclease H-like superfamily/Ribonuclease H"/>
    <property type="match status" value="2"/>
</dbReference>